<keyword evidence="2" id="KW-1185">Reference proteome</keyword>
<gene>
    <name evidence="1" type="ORF">PPACK8108_LOCUS23964</name>
</gene>
<evidence type="ECO:0000313" key="1">
    <source>
        <dbReference type="EMBL" id="CAH7688922.1"/>
    </source>
</evidence>
<dbReference type="EMBL" id="CALTRL010006031">
    <property type="protein sequence ID" value="CAH7688922.1"/>
    <property type="molecule type" value="Genomic_DNA"/>
</dbReference>
<proteinExistence type="predicted"/>
<evidence type="ECO:0000313" key="2">
    <source>
        <dbReference type="Proteomes" id="UP001153365"/>
    </source>
</evidence>
<dbReference type="AlphaFoldDB" id="A0AAV0BNP8"/>
<reference evidence="1" key="1">
    <citation type="submission" date="2022-06" db="EMBL/GenBank/DDBJ databases">
        <authorList>
            <consortium name="SYNGENTA / RWTH Aachen University"/>
        </authorList>
    </citation>
    <scope>NUCLEOTIDE SEQUENCE</scope>
</reference>
<sequence length="68" mass="7988">MSQYGAYGNPYYGGYYYPYDNQTPYYGYEIPRLQNFAGVAGWLKMPLFKYAIANHLRRPLYSKWGGIL</sequence>
<comment type="caution">
    <text evidence="1">The sequence shown here is derived from an EMBL/GenBank/DDBJ whole genome shotgun (WGS) entry which is preliminary data.</text>
</comment>
<protein>
    <submittedName>
        <fullName evidence="1">Uncharacterized protein</fullName>
    </submittedName>
</protein>
<dbReference type="Proteomes" id="UP001153365">
    <property type="component" value="Unassembled WGS sequence"/>
</dbReference>
<name>A0AAV0BNP8_PHAPC</name>
<accession>A0AAV0BNP8</accession>
<organism evidence="1 2">
    <name type="scientific">Phakopsora pachyrhizi</name>
    <name type="common">Asian soybean rust disease fungus</name>
    <dbReference type="NCBI Taxonomy" id="170000"/>
    <lineage>
        <taxon>Eukaryota</taxon>
        <taxon>Fungi</taxon>
        <taxon>Dikarya</taxon>
        <taxon>Basidiomycota</taxon>
        <taxon>Pucciniomycotina</taxon>
        <taxon>Pucciniomycetes</taxon>
        <taxon>Pucciniales</taxon>
        <taxon>Phakopsoraceae</taxon>
        <taxon>Phakopsora</taxon>
    </lineage>
</organism>